<dbReference type="InterPro" id="IPR006016">
    <property type="entry name" value="UspA"/>
</dbReference>
<dbReference type="EMBL" id="CP013738">
    <property type="protein sequence ID" value="ALU92491.1"/>
    <property type="molecule type" value="Genomic_DNA"/>
</dbReference>
<evidence type="ECO:0000256" key="2">
    <source>
        <dbReference type="ARBA" id="ARBA00022741"/>
    </source>
</evidence>
<dbReference type="SUPFAM" id="SSF52402">
    <property type="entry name" value="Adenine nucleotide alpha hydrolases-like"/>
    <property type="match status" value="2"/>
</dbReference>
<dbReference type="Pfam" id="PF00582">
    <property type="entry name" value="Usp"/>
    <property type="match status" value="2"/>
</dbReference>
<proteinExistence type="inferred from homology"/>
<protein>
    <submittedName>
        <fullName evidence="5">Universal stress protein</fullName>
    </submittedName>
</protein>
<evidence type="ECO:0000256" key="1">
    <source>
        <dbReference type="ARBA" id="ARBA00008791"/>
    </source>
</evidence>
<gene>
    <name evidence="5" type="ORF">WQO_03490</name>
</gene>
<keyword evidence="2" id="KW-0547">Nucleotide-binding</keyword>
<dbReference type="InterPro" id="IPR006015">
    <property type="entry name" value="Universal_stress_UspA"/>
</dbReference>
<comment type="similarity">
    <text evidence="1">Belongs to the universal stress protein A family.</text>
</comment>
<dbReference type="AlphaFoldDB" id="A0A0U3LAZ5"/>
<dbReference type="PRINTS" id="PR01438">
    <property type="entry name" value="UNVRSLSTRESS"/>
</dbReference>
<organism evidence="5 6">
    <name type="scientific">Streptomyces globisporus C-1027</name>
    <dbReference type="NCBI Taxonomy" id="1172567"/>
    <lineage>
        <taxon>Bacteria</taxon>
        <taxon>Bacillati</taxon>
        <taxon>Actinomycetota</taxon>
        <taxon>Actinomycetes</taxon>
        <taxon>Kitasatosporales</taxon>
        <taxon>Streptomycetaceae</taxon>
        <taxon>Streptomyces</taxon>
    </lineage>
</organism>
<feature type="domain" description="UspA" evidence="4">
    <location>
        <begin position="156"/>
        <end position="285"/>
    </location>
</feature>
<dbReference type="STRING" id="1172567.WQO_03490"/>
<evidence type="ECO:0000313" key="5">
    <source>
        <dbReference type="EMBL" id="ALU92491.1"/>
    </source>
</evidence>
<feature type="domain" description="UspA" evidence="4">
    <location>
        <begin position="9"/>
        <end position="143"/>
    </location>
</feature>
<dbReference type="GO" id="GO:0005524">
    <property type="term" value="F:ATP binding"/>
    <property type="evidence" value="ECO:0007669"/>
    <property type="project" value="UniProtKB-KW"/>
</dbReference>
<dbReference type="RefSeq" id="WP_010056211.1">
    <property type="nucleotide sequence ID" value="NZ_CP013738.1"/>
</dbReference>
<reference evidence="5 6" key="1">
    <citation type="journal article" date="2012" name="J. Bacteriol.">
        <title>Draft genome sequence of Streptomyces globisporus C-1027, which produces an antitumor antibiotic consisting of a nine-membered enediyne with a chromoprotein.</title>
        <authorList>
            <person name="Wang L."/>
            <person name="Wang S."/>
            <person name="He Q."/>
            <person name="Yu T."/>
            <person name="Li Q."/>
            <person name="Hong B."/>
        </authorList>
    </citation>
    <scope>NUCLEOTIDE SEQUENCE [LARGE SCALE GENOMIC DNA]</scope>
    <source>
        <strain evidence="5 6">C-1027</strain>
    </source>
</reference>
<dbReference type="InterPro" id="IPR014729">
    <property type="entry name" value="Rossmann-like_a/b/a_fold"/>
</dbReference>
<dbReference type="KEGG" id="sgb:WQO_03490"/>
<evidence type="ECO:0000259" key="4">
    <source>
        <dbReference type="Pfam" id="PF00582"/>
    </source>
</evidence>
<keyword evidence="3" id="KW-0067">ATP-binding</keyword>
<accession>A0A0U3LAZ5</accession>
<evidence type="ECO:0000256" key="3">
    <source>
        <dbReference type="ARBA" id="ARBA00022840"/>
    </source>
</evidence>
<evidence type="ECO:0000313" key="6">
    <source>
        <dbReference type="Proteomes" id="UP000064183"/>
    </source>
</evidence>
<dbReference type="PANTHER" id="PTHR46268:SF27">
    <property type="entry name" value="UNIVERSAL STRESS PROTEIN RV2623"/>
    <property type="match status" value="1"/>
</dbReference>
<name>A0A0U3LAZ5_STRGL</name>
<dbReference type="Gene3D" id="3.40.50.620">
    <property type="entry name" value="HUPs"/>
    <property type="match status" value="2"/>
</dbReference>
<dbReference type="PANTHER" id="PTHR46268">
    <property type="entry name" value="STRESS RESPONSE PROTEIN NHAX"/>
    <property type="match status" value="1"/>
</dbReference>
<sequence length="287" mass="31083">MSSAEIRQEVVVGVDPRGDWHPAATWGADEARLRGLHLRLALSVPPLHDTQHVDDAPHHWTLSREGRRTLEAAISWTQGRWPDIEITGSLLDGFPGRQLALLSHRVRLVVLGSRHLHRAEEILSSASVVIPVTAQARCPVVVVGDPPGAGSPDASRLVVGVDGSEPSNAALALAFEEAALRGCALYALAVWQPPVFSLRTGDTLFHNQRRLLYETVARWEKQYPDVPVHHDVQIGSPVEVLAKAGEHTLGIVVGRRGEGGYTGMRLGSVVHGLLHRAHCPVVTVPVL</sequence>
<dbReference type="Proteomes" id="UP000064183">
    <property type="component" value="Chromosome"/>
</dbReference>
<dbReference type="GeneID" id="27781360"/>